<dbReference type="InterPro" id="IPR018357">
    <property type="entry name" value="Hexapep_transf_CS"/>
</dbReference>
<name>A0A9P7KD05_9AGAR</name>
<comment type="similarity">
    <text evidence="1">Belongs to the transferase hexapeptide repeat family.</text>
</comment>
<accession>A0A9P7KD05</accession>
<gene>
    <name evidence="4" type="ORF">DXG03_004332</name>
</gene>
<dbReference type="PANTHER" id="PTHR23416">
    <property type="entry name" value="SIALIC ACID SYNTHASE-RELATED"/>
    <property type="match status" value="1"/>
</dbReference>
<evidence type="ECO:0000256" key="1">
    <source>
        <dbReference type="ARBA" id="ARBA00007274"/>
    </source>
</evidence>
<dbReference type="GO" id="GO:0008374">
    <property type="term" value="F:O-acyltransferase activity"/>
    <property type="evidence" value="ECO:0007669"/>
    <property type="project" value="TreeGrafter"/>
</dbReference>
<dbReference type="InterPro" id="IPR011004">
    <property type="entry name" value="Trimer_LpxA-like_sf"/>
</dbReference>
<organism evidence="4 5">
    <name type="scientific">Asterophora parasitica</name>
    <dbReference type="NCBI Taxonomy" id="117018"/>
    <lineage>
        <taxon>Eukaryota</taxon>
        <taxon>Fungi</taxon>
        <taxon>Dikarya</taxon>
        <taxon>Basidiomycota</taxon>
        <taxon>Agaricomycotina</taxon>
        <taxon>Agaricomycetes</taxon>
        <taxon>Agaricomycetidae</taxon>
        <taxon>Agaricales</taxon>
        <taxon>Tricholomatineae</taxon>
        <taxon>Lyophyllaceae</taxon>
        <taxon>Asterophora</taxon>
    </lineage>
</organism>
<keyword evidence="5" id="KW-1185">Reference proteome</keyword>
<dbReference type="Proteomes" id="UP000775547">
    <property type="component" value="Unassembled WGS sequence"/>
</dbReference>
<comment type="caution">
    <text evidence="4">The sequence shown here is derived from an EMBL/GenBank/DDBJ whole genome shotgun (WGS) entry which is preliminary data.</text>
</comment>
<proteinExistence type="inferred from homology"/>
<dbReference type="InterPro" id="IPR001451">
    <property type="entry name" value="Hexapep"/>
</dbReference>
<protein>
    <recommendedName>
        <fullName evidence="3">Maltose/galactoside acetyltransferase domain-containing protein</fullName>
    </recommendedName>
</protein>
<dbReference type="EMBL" id="JABCKV010000026">
    <property type="protein sequence ID" value="KAG5646093.1"/>
    <property type="molecule type" value="Genomic_DNA"/>
</dbReference>
<keyword evidence="2" id="KW-0808">Transferase</keyword>
<dbReference type="AlphaFoldDB" id="A0A9P7KD05"/>
<dbReference type="Pfam" id="PF00132">
    <property type="entry name" value="Hexapep"/>
    <property type="match status" value="1"/>
</dbReference>
<dbReference type="CDD" id="cd03357">
    <property type="entry name" value="LbH_MAT_GAT"/>
    <property type="match status" value="1"/>
</dbReference>
<reference evidence="4" key="1">
    <citation type="submission" date="2020-07" db="EMBL/GenBank/DDBJ databases">
        <authorList>
            <person name="Nieuwenhuis M."/>
            <person name="Van De Peppel L.J.J."/>
        </authorList>
    </citation>
    <scope>NUCLEOTIDE SEQUENCE</scope>
    <source>
        <strain evidence="4">AP01</strain>
        <tissue evidence="4">Mycelium</tissue>
    </source>
</reference>
<evidence type="ECO:0000256" key="2">
    <source>
        <dbReference type="ARBA" id="ARBA00022679"/>
    </source>
</evidence>
<sequence>MPIYPDPIPQPAAIESRDEFELMVSGKPYLASDPYVQRVAQAQRKKVYAINDERDDEKRNALMRKFFKSSGEGKYYNHPPFFLTIGNRTMLGPRVSIMTPMHPISPEERNGLQGREWAEPITIGDDCWIGGAAVILPGVTIGNGVTVGAGAVVTKDVPDRSVVVGNPAKVIKTV</sequence>
<dbReference type="Gene3D" id="2.160.10.10">
    <property type="entry name" value="Hexapeptide repeat proteins"/>
    <property type="match status" value="1"/>
</dbReference>
<dbReference type="SMART" id="SM01266">
    <property type="entry name" value="Mac"/>
    <property type="match status" value="1"/>
</dbReference>
<dbReference type="InterPro" id="IPR024688">
    <property type="entry name" value="Mac_dom"/>
</dbReference>
<evidence type="ECO:0000259" key="3">
    <source>
        <dbReference type="SMART" id="SM01266"/>
    </source>
</evidence>
<reference evidence="4" key="2">
    <citation type="submission" date="2021-10" db="EMBL/GenBank/DDBJ databases">
        <title>Phylogenomics reveals ancestral predisposition of the termite-cultivated fungus Termitomyces towards a domesticated lifestyle.</title>
        <authorList>
            <person name="Auxier B."/>
            <person name="Grum-Grzhimaylo A."/>
            <person name="Cardenas M.E."/>
            <person name="Lodge J.D."/>
            <person name="Laessoe T."/>
            <person name="Pedersen O."/>
            <person name="Smith M.E."/>
            <person name="Kuyper T.W."/>
            <person name="Franco-Molano E.A."/>
            <person name="Baroni T.J."/>
            <person name="Aanen D.K."/>
        </authorList>
    </citation>
    <scope>NUCLEOTIDE SEQUENCE</scope>
    <source>
        <strain evidence="4">AP01</strain>
        <tissue evidence="4">Mycelium</tissue>
    </source>
</reference>
<evidence type="ECO:0000313" key="5">
    <source>
        <dbReference type="Proteomes" id="UP000775547"/>
    </source>
</evidence>
<dbReference type="PANTHER" id="PTHR23416:SF23">
    <property type="entry name" value="ACETYLTRANSFERASE C18B11.09C-RELATED"/>
    <property type="match status" value="1"/>
</dbReference>
<dbReference type="SUPFAM" id="SSF51161">
    <property type="entry name" value="Trimeric LpxA-like enzymes"/>
    <property type="match status" value="1"/>
</dbReference>
<dbReference type="OrthoDB" id="25818at2759"/>
<dbReference type="PROSITE" id="PS00101">
    <property type="entry name" value="HEXAPEP_TRANSFERASES"/>
    <property type="match status" value="1"/>
</dbReference>
<evidence type="ECO:0000313" key="4">
    <source>
        <dbReference type="EMBL" id="KAG5646093.1"/>
    </source>
</evidence>
<dbReference type="InterPro" id="IPR051159">
    <property type="entry name" value="Hexapeptide_acetyltransf"/>
</dbReference>
<dbReference type="Pfam" id="PF12464">
    <property type="entry name" value="Mac"/>
    <property type="match status" value="1"/>
</dbReference>
<feature type="domain" description="Maltose/galactoside acetyltransferase" evidence="3">
    <location>
        <begin position="20"/>
        <end position="72"/>
    </location>
</feature>
<dbReference type="GO" id="GO:0016407">
    <property type="term" value="F:acetyltransferase activity"/>
    <property type="evidence" value="ECO:0007669"/>
    <property type="project" value="InterPro"/>
</dbReference>